<comment type="similarity">
    <text evidence="3">Belongs to the UreF family.</text>
</comment>
<dbReference type="Proteomes" id="UP000242712">
    <property type="component" value="Unassembled WGS sequence"/>
</dbReference>
<accession>A0A2K4FAD3</accession>
<dbReference type="PIRSF" id="PIRSF009467">
    <property type="entry name" value="Ureas_acces_UreF"/>
    <property type="match status" value="1"/>
</dbReference>
<dbReference type="EMBL" id="PPPX01000016">
    <property type="protein sequence ID" value="POA08247.1"/>
    <property type="molecule type" value="Genomic_DNA"/>
</dbReference>
<dbReference type="HAMAP" id="MF_01385">
    <property type="entry name" value="UreF"/>
    <property type="match status" value="1"/>
</dbReference>
<proteinExistence type="inferred from homology"/>
<keyword evidence="1 3" id="KW-0996">Nickel insertion</keyword>
<reference evidence="4 5" key="1">
    <citation type="submission" date="2017-08" db="EMBL/GenBank/DDBJ databases">
        <title>Draft genome sequences of 64 type strains of genus Staph aureus.</title>
        <authorList>
            <person name="Cole K."/>
            <person name="Golubchik T."/>
            <person name="Russell J."/>
            <person name="Foster D."/>
            <person name="Llewelyn M."/>
            <person name="Wilson D."/>
            <person name="Crook D."/>
            <person name="Paul J."/>
        </authorList>
    </citation>
    <scope>NUCLEOTIDE SEQUENCE [LARGE SCALE GENOMIC DNA]</scope>
    <source>
        <strain evidence="4 5">DSM 29875</strain>
    </source>
</reference>
<sequence length="229" mass="26584">MIDHQALRLFQFCDSQFPTGAFSHSLGLETYIQRDVVHDEATFHEWLQLFLNEQLTYSDGLTMRLVYEALNNEDTDKILHLDRLIFVQSLPKETRQGTKQMGTRMVKLAMELYDSDWIAWYHQQMLDKKAKLHPAICFTMLGHYLGVDLPSIIDYYLYQNVSSLTQNAVRAIPLGQTAGQRIVHRMYPTITAVRQHIFDIDESELGITAPGLELNQMEHEHVNVRIFIS</sequence>
<dbReference type="GO" id="GO:0005737">
    <property type="term" value="C:cytoplasm"/>
    <property type="evidence" value="ECO:0007669"/>
    <property type="project" value="UniProtKB-SubCell"/>
</dbReference>
<dbReference type="Pfam" id="PF01730">
    <property type="entry name" value="UreF"/>
    <property type="match status" value="1"/>
</dbReference>
<dbReference type="OrthoDB" id="9798772at2"/>
<evidence type="ECO:0000256" key="2">
    <source>
        <dbReference type="ARBA" id="ARBA00023186"/>
    </source>
</evidence>
<comment type="function">
    <text evidence="3">Required for maturation of urease via the functional incorporation of the urease nickel metallocenter.</text>
</comment>
<protein>
    <recommendedName>
        <fullName evidence="3">Urease accessory protein UreF</fullName>
    </recommendedName>
</protein>
<evidence type="ECO:0000313" key="5">
    <source>
        <dbReference type="Proteomes" id="UP000242712"/>
    </source>
</evidence>
<comment type="subunit">
    <text evidence="3">UreD, UreF and UreG form a complex that acts as a GTP-hydrolysis-dependent molecular chaperone, activating the urease apoprotein by helping to assemble the nickel containing metallocenter of UreC. The UreE protein probably delivers the nickel.</text>
</comment>
<comment type="subcellular location">
    <subcellularLocation>
        <location evidence="3">Cytoplasm</location>
    </subcellularLocation>
</comment>
<dbReference type="Gene3D" id="1.10.4190.10">
    <property type="entry name" value="Urease accessory protein UreF"/>
    <property type="match status" value="1"/>
</dbReference>
<keyword evidence="2 3" id="KW-0143">Chaperone</keyword>
<dbReference type="AlphaFoldDB" id="A0A2K4FAD3"/>
<organism evidence="4 5">
    <name type="scientific">Staphylococcus argensis</name>
    <dbReference type="NCBI Taxonomy" id="1607738"/>
    <lineage>
        <taxon>Bacteria</taxon>
        <taxon>Bacillati</taxon>
        <taxon>Bacillota</taxon>
        <taxon>Bacilli</taxon>
        <taxon>Bacillales</taxon>
        <taxon>Staphylococcaceae</taxon>
        <taxon>Staphylococcus</taxon>
    </lineage>
</organism>
<gene>
    <name evidence="3" type="primary">ureF</name>
    <name evidence="4" type="ORF">CD039_09130</name>
</gene>
<keyword evidence="5" id="KW-1185">Reference proteome</keyword>
<dbReference type="PANTHER" id="PTHR33620">
    <property type="entry name" value="UREASE ACCESSORY PROTEIN F"/>
    <property type="match status" value="1"/>
</dbReference>
<dbReference type="InterPro" id="IPR002639">
    <property type="entry name" value="UreF"/>
</dbReference>
<comment type="caution">
    <text evidence="4">The sequence shown here is derived from an EMBL/GenBank/DDBJ whole genome shotgun (WGS) entry which is preliminary data.</text>
</comment>
<dbReference type="PANTHER" id="PTHR33620:SF1">
    <property type="entry name" value="UREASE ACCESSORY PROTEIN F"/>
    <property type="match status" value="1"/>
</dbReference>
<name>A0A2K4FAD3_9STAP</name>
<evidence type="ECO:0000313" key="4">
    <source>
        <dbReference type="EMBL" id="POA08247.1"/>
    </source>
</evidence>
<dbReference type="InterPro" id="IPR038277">
    <property type="entry name" value="UreF_sf"/>
</dbReference>
<keyword evidence="3" id="KW-0963">Cytoplasm</keyword>
<dbReference type="RefSeq" id="WP_103372046.1">
    <property type="nucleotide sequence ID" value="NZ_CBCRVO010000002.1"/>
</dbReference>
<dbReference type="GeneID" id="98298510"/>
<evidence type="ECO:0000256" key="3">
    <source>
        <dbReference type="HAMAP-Rule" id="MF_01385"/>
    </source>
</evidence>
<evidence type="ECO:0000256" key="1">
    <source>
        <dbReference type="ARBA" id="ARBA00022988"/>
    </source>
</evidence>
<dbReference type="GO" id="GO:0016151">
    <property type="term" value="F:nickel cation binding"/>
    <property type="evidence" value="ECO:0007669"/>
    <property type="project" value="UniProtKB-UniRule"/>
</dbReference>